<name>A0A2T5US72_9HYPH</name>
<dbReference type="PANTHER" id="PTHR43767:SF1">
    <property type="entry name" value="NONRIBOSOMAL PEPTIDE SYNTHASE PES1 (EUROFUNG)-RELATED"/>
    <property type="match status" value="1"/>
</dbReference>
<dbReference type="NCBIfam" id="NF006181">
    <property type="entry name" value="PRK08314.1"/>
    <property type="match status" value="1"/>
</dbReference>
<dbReference type="AlphaFoldDB" id="A0A2T5US72"/>
<keyword evidence="4" id="KW-1185">Reference proteome</keyword>
<dbReference type="InterPro" id="IPR000873">
    <property type="entry name" value="AMP-dep_synth/lig_dom"/>
</dbReference>
<feature type="domain" description="AMP-dependent synthetase/ligase" evidence="1">
    <location>
        <begin position="31"/>
        <end position="410"/>
    </location>
</feature>
<dbReference type="InterPro" id="IPR042099">
    <property type="entry name" value="ANL_N_sf"/>
</dbReference>
<dbReference type="OrthoDB" id="9803968at2"/>
<evidence type="ECO:0000313" key="3">
    <source>
        <dbReference type="EMBL" id="PTW54348.1"/>
    </source>
</evidence>
<dbReference type="Gene3D" id="3.30.300.30">
    <property type="match status" value="1"/>
</dbReference>
<dbReference type="EMBL" id="QAYG01000014">
    <property type="protein sequence ID" value="PTW54348.1"/>
    <property type="molecule type" value="Genomic_DNA"/>
</dbReference>
<gene>
    <name evidence="3" type="ORF">C8N35_11429</name>
</gene>
<proteinExistence type="predicted"/>
<dbReference type="InterPro" id="IPR025110">
    <property type="entry name" value="AMP-bd_C"/>
</dbReference>
<dbReference type="PANTHER" id="PTHR43767">
    <property type="entry name" value="LONG-CHAIN-FATTY-ACID--COA LIGASE"/>
    <property type="match status" value="1"/>
</dbReference>
<protein>
    <submittedName>
        <fullName evidence="3">Fatty-acyl-CoA synthase</fullName>
    </submittedName>
</protein>
<accession>A0A2T5US72</accession>
<evidence type="ECO:0000259" key="1">
    <source>
        <dbReference type="Pfam" id="PF00501"/>
    </source>
</evidence>
<dbReference type="SUPFAM" id="SSF56801">
    <property type="entry name" value="Acetyl-CoA synthetase-like"/>
    <property type="match status" value="1"/>
</dbReference>
<dbReference type="InterPro" id="IPR050237">
    <property type="entry name" value="ATP-dep_AMP-bd_enzyme"/>
</dbReference>
<dbReference type="RefSeq" id="WP_107991970.1">
    <property type="nucleotide sequence ID" value="NZ_QAYG01000014.1"/>
</dbReference>
<sequence length="555" mass="61261">MFDRHMGIWPSGIPHHIEVPERNLSENLRLTAEAQPDKVAIHYHGVDITFAELHTAVLRIAGWLQHGAGVAKGDRVLLFMQNSPHFIIGYYAILRANAVVVPVNPMNREHELDHLIRDTGARVALTGQELLEHIAHFLREKLLDRVLVAAYADKAGRAPDIPLPAGLECRGRDDYGLPGAIGWPVAEAMRLSPGPLATGADDLAVIPYSSGTTGQQKGCMHSHRTVMTTCVGGIVWNPQGTGFPSLSVLPLFHVTGMQASMNCPILTGDTIVLMTRWDRRVAAKLIKRHGIARWRCITTMVIDLLNDPEIDASDLSSLRVVGGGGAAMPAPIAKRLKELTGLDYIEGYGMSETIAATHINPVDRPRRQCLGIPVFDVDSRIIDPETGDELGVGDVGEIIVSAPQVFLGYWNKPEATKAAFIELDGKPFLRTGDIGRYDEEGYFYIVDRMKRMINASGFKVWPTEVEAILHDHPAIAEICVVGYRDIRRGESVMAYVVLREEVSEEDLIAWCRKEMAVYKVPRKVVFVDTLPRNASGKLQWKQLAEQAQETFGEVG</sequence>
<dbReference type="InterPro" id="IPR045851">
    <property type="entry name" value="AMP-bd_C_sf"/>
</dbReference>
<dbReference type="Gene3D" id="3.40.50.12780">
    <property type="entry name" value="N-terminal domain of ligase-like"/>
    <property type="match status" value="1"/>
</dbReference>
<dbReference type="GO" id="GO:0016878">
    <property type="term" value="F:acid-thiol ligase activity"/>
    <property type="evidence" value="ECO:0007669"/>
    <property type="project" value="UniProtKB-ARBA"/>
</dbReference>
<organism evidence="3 4">
    <name type="scientific">Breoghania corrubedonensis</name>
    <dbReference type="NCBI Taxonomy" id="665038"/>
    <lineage>
        <taxon>Bacteria</taxon>
        <taxon>Pseudomonadati</taxon>
        <taxon>Pseudomonadota</taxon>
        <taxon>Alphaproteobacteria</taxon>
        <taxon>Hyphomicrobiales</taxon>
        <taxon>Stappiaceae</taxon>
        <taxon>Breoghania</taxon>
    </lineage>
</organism>
<dbReference type="Pfam" id="PF13193">
    <property type="entry name" value="AMP-binding_C"/>
    <property type="match status" value="1"/>
</dbReference>
<dbReference type="Proteomes" id="UP000244081">
    <property type="component" value="Unassembled WGS sequence"/>
</dbReference>
<dbReference type="Pfam" id="PF00501">
    <property type="entry name" value="AMP-binding"/>
    <property type="match status" value="1"/>
</dbReference>
<evidence type="ECO:0000313" key="4">
    <source>
        <dbReference type="Proteomes" id="UP000244081"/>
    </source>
</evidence>
<comment type="caution">
    <text evidence="3">The sequence shown here is derived from an EMBL/GenBank/DDBJ whole genome shotgun (WGS) entry which is preliminary data.</text>
</comment>
<reference evidence="3 4" key="1">
    <citation type="submission" date="2018-04" db="EMBL/GenBank/DDBJ databases">
        <title>Genomic Encyclopedia of Archaeal and Bacterial Type Strains, Phase II (KMG-II): from individual species to whole genera.</title>
        <authorList>
            <person name="Goeker M."/>
        </authorList>
    </citation>
    <scope>NUCLEOTIDE SEQUENCE [LARGE SCALE GENOMIC DNA]</scope>
    <source>
        <strain evidence="3 4">DSM 23382</strain>
    </source>
</reference>
<feature type="domain" description="AMP-binding enzyme C-terminal" evidence="2">
    <location>
        <begin position="464"/>
        <end position="537"/>
    </location>
</feature>
<evidence type="ECO:0000259" key="2">
    <source>
        <dbReference type="Pfam" id="PF13193"/>
    </source>
</evidence>